<sequence>MSTRIFRFVLVSGFFFSSFIQDEKQKSETHSCGFIRLDEWIGFVVVCCLLFAIAFIHSFAELWQMYERLQIFDIDQVIIERLFRKLKSFFREILQCGDLVRNSVKGGQGCNQSFFRDLKHLTSKNSANSKENGIFCDSISSRKSQQTTTNNGEKMSNKFSAKFRQFCVMEPKREGASLSNEKTKTARSIEYISLRL</sequence>
<evidence type="ECO:0000313" key="3">
    <source>
        <dbReference type="Proteomes" id="UP000092460"/>
    </source>
</evidence>
<evidence type="ECO:0000313" key="2">
    <source>
        <dbReference type="EnsemblMetazoa" id="GPPI002926-PA"/>
    </source>
</evidence>
<accession>A0A1B0ANH6</accession>
<reference evidence="3" key="1">
    <citation type="submission" date="2015-01" db="EMBL/GenBank/DDBJ databases">
        <authorList>
            <person name="Aksoy S."/>
            <person name="Warren W."/>
            <person name="Wilson R.K."/>
        </authorList>
    </citation>
    <scope>NUCLEOTIDE SEQUENCE [LARGE SCALE GENOMIC DNA]</scope>
    <source>
        <strain evidence="3">IAEA</strain>
    </source>
</reference>
<dbReference type="AlphaFoldDB" id="A0A1B0ANH6"/>
<keyword evidence="1" id="KW-0472">Membrane</keyword>
<name>A0A1B0ANH6_9MUSC</name>
<keyword evidence="3" id="KW-1185">Reference proteome</keyword>
<evidence type="ECO:0000256" key="1">
    <source>
        <dbReference type="SAM" id="Phobius"/>
    </source>
</evidence>
<dbReference type="Proteomes" id="UP000092460">
    <property type="component" value="Unassembled WGS sequence"/>
</dbReference>
<dbReference type="EMBL" id="JXJN01000827">
    <property type="status" value="NOT_ANNOTATED_CDS"/>
    <property type="molecule type" value="Genomic_DNA"/>
</dbReference>
<dbReference type="VEuPathDB" id="VectorBase:GPPI002926"/>
<proteinExistence type="predicted"/>
<organism evidence="2 3">
    <name type="scientific">Glossina palpalis gambiensis</name>
    <dbReference type="NCBI Taxonomy" id="67801"/>
    <lineage>
        <taxon>Eukaryota</taxon>
        <taxon>Metazoa</taxon>
        <taxon>Ecdysozoa</taxon>
        <taxon>Arthropoda</taxon>
        <taxon>Hexapoda</taxon>
        <taxon>Insecta</taxon>
        <taxon>Pterygota</taxon>
        <taxon>Neoptera</taxon>
        <taxon>Endopterygota</taxon>
        <taxon>Diptera</taxon>
        <taxon>Brachycera</taxon>
        <taxon>Muscomorpha</taxon>
        <taxon>Hippoboscoidea</taxon>
        <taxon>Glossinidae</taxon>
        <taxon>Glossina</taxon>
    </lineage>
</organism>
<keyword evidence="1" id="KW-0812">Transmembrane</keyword>
<feature type="transmembrane region" description="Helical" evidence="1">
    <location>
        <begin position="40"/>
        <end position="60"/>
    </location>
</feature>
<protein>
    <submittedName>
        <fullName evidence="2">Uncharacterized protein</fullName>
    </submittedName>
</protein>
<reference evidence="2" key="2">
    <citation type="submission" date="2020-05" db="UniProtKB">
        <authorList>
            <consortium name="EnsemblMetazoa"/>
        </authorList>
    </citation>
    <scope>IDENTIFICATION</scope>
    <source>
        <strain evidence="2">IAEA</strain>
    </source>
</reference>
<dbReference type="EnsemblMetazoa" id="GPPI002926-RA">
    <property type="protein sequence ID" value="GPPI002926-PA"/>
    <property type="gene ID" value="GPPI002926"/>
</dbReference>
<keyword evidence="1" id="KW-1133">Transmembrane helix</keyword>